<dbReference type="EMBL" id="MG198778">
    <property type="protein sequence ID" value="ATW58695.1"/>
    <property type="molecule type" value="Genomic_DNA"/>
</dbReference>
<reference evidence="1 2" key="1">
    <citation type="submission" date="2017-10" db="EMBL/GenBank/DDBJ databases">
        <authorList>
            <person name="Monti D.L."/>
            <person name="McPhail C.W."/>
            <person name="Foksinska A.M."/>
            <person name="Opsteen S.A."/>
            <person name="Casey K.N."/>
            <person name="Ali S.Y."/>
            <person name="Nguyen D.C."/>
            <person name="Vale K."/>
            <person name="Baghaei N."/>
            <person name="Pratt M.C."/>
            <person name="Page E.F."/>
            <person name="Gosain A.J."/>
            <person name="Castillo S.J."/>
            <person name="Mallepalli N.R."/>
            <person name="Thompson A.L."/>
            <person name="Presedo N.A."/>
            <person name="Murrell A.C."/>
            <person name="Sahawneh K.J."/>
            <person name="Saleeby D.P."/>
            <person name="Stoner T.H."/>
            <person name="Garlena R.A."/>
            <person name="Russell D.A."/>
            <person name="Pope W.H."/>
            <person name="Jacobs-Sera D."/>
            <person name="Hatfull G.F."/>
        </authorList>
    </citation>
    <scope>NUCLEOTIDE SEQUENCE [LARGE SCALE GENOMIC DNA]</scope>
</reference>
<gene>
    <name evidence="1" type="ORF">SEA_POTATOCHIP_61</name>
</gene>
<dbReference type="Proteomes" id="UP000241102">
    <property type="component" value="Segment"/>
</dbReference>
<evidence type="ECO:0000313" key="2">
    <source>
        <dbReference type="Proteomes" id="UP000241102"/>
    </source>
</evidence>
<evidence type="ECO:0000313" key="1">
    <source>
        <dbReference type="EMBL" id="ATW58695.1"/>
    </source>
</evidence>
<protein>
    <submittedName>
        <fullName evidence="1">Uncharacterized protein</fullName>
    </submittedName>
</protein>
<name>A0A2H4P8Z0_9CAUD</name>
<organism evidence="1 2">
    <name type="scientific">Corynebacterium phage PotatoChip</name>
    <dbReference type="NCBI Taxonomy" id="2047870"/>
    <lineage>
        <taxon>Viruses</taxon>
        <taxon>Duplodnaviria</taxon>
        <taxon>Heunggongvirae</taxon>
        <taxon>Uroviricota</taxon>
        <taxon>Caudoviricetes</taxon>
        <taxon>Zierdtviridae</taxon>
        <taxon>Toshachvirinae</taxon>
        <taxon>Ceetrepovirus</taxon>
        <taxon>Ceetrepovirus zion</taxon>
        <taxon>Corynebacterium virus Zion</taxon>
    </lineage>
</organism>
<accession>A0A2H4P8Z0</accession>
<sequence>MTPDEAKAHIDTYERQPLIDLVALVDRKDMEDALETVAGMHYEYAIQVVLGGWWAFLAPLGEKTMIADYANWEKLGATQNPPPPNT</sequence>
<proteinExistence type="predicted"/>